<keyword evidence="2" id="KW-1185">Reference proteome</keyword>
<dbReference type="EMBL" id="FNNO01000003">
    <property type="protein sequence ID" value="SDW51116.1"/>
    <property type="molecule type" value="Genomic_DNA"/>
</dbReference>
<dbReference type="RefSeq" id="WP_092722741.1">
    <property type="nucleotide sequence ID" value="NZ_FNNO01000003.1"/>
</dbReference>
<sequence length="397" mass="46120">MCEGYVLEWLDTLVTVTLNPVKTKTVITTPDEILKIQEQVITQKDKVQSAIKSTVFNLNDEAKIRCLIKKYHSSLITLLDQALEDLALISENGSVKQVLDLIISCIDELLTLIEHRFTSYLSVDERVPTTYLAVFKKELTKRLSTIDKKLRGNEAYRQAFKVVKQELEAFLMQPSDKYTYIFQEIFYIRDLCLELEHLEAIDDATVYSRLDELLINMNFNSKTYIYFLTQRLAANINNIEQAGEKMERLLFCLKLFKQYHKKPGIIFNPKDADLHKQVSNWFTQEVFYLEKKIHYSIIPIKGDTAPKEVSNKEKQKLLSVLSVDQMALILRAADDLKIVMARSLNSVFKNIVPYLSTPYQENISYDSMRSKSYSAEIRDKEIVTETLKLMIKKISEY</sequence>
<evidence type="ECO:0000313" key="2">
    <source>
        <dbReference type="Proteomes" id="UP000198711"/>
    </source>
</evidence>
<reference evidence="1 2" key="1">
    <citation type="submission" date="2016-10" db="EMBL/GenBank/DDBJ databases">
        <authorList>
            <person name="Varghese N."/>
            <person name="Submissions S."/>
        </authorList>
    </citation>
    <scope>NUCLEOTIDE SEQUENCE [LARGE SCALE GENOMIC DNA]</scope>
    <source>
        <strain evidence="1 2">DSM 25353</strain>
    </source>
</reference>
<gene>
    <name evidence="1" type="ORF">SAMN05444410_103159</name>
</gene>
<dbReference type="AlphaFoldDB" id="A0A8X8IE76"/>
<accession>A0A8X8IE76</accession>
<protein>
    <submittedName>
        <fullName evidence="1">Uncharacterized protein</fullName>
    </submittedName>
</protein>
<evidence type="ECO:0000313" key="1">
    <source>
        <dbReference type="EMBL" id="SDW51116.1"/>
    </source>
</evidence>
<proteinExistence type="predicted"/>
<name>A0A8X8IE76_9BACT</name>
<comment type="caution">
    <text evidence="1">The sequence shown here is derived from an EMBL/GenBank/DDBJ whole genome shotgun (WGS) entry which is preliminary data.</text>
</comment>
<organism evidence="1 2">
    <name type="scientific">Hydrobacter penzbergensis</name>
    <dbReference type="NCBI Taxonomy" id="1235997"/>
    <lineage>
        <taxon>Bacteria</taxon>
        <taxon>Pseudomonadati</taxon>
        <taxon>Bacteroidota</taxon>
        <taxon>Chitinophagia</taxon>
        <taxon>Chitinophagales</taxon>
        <taxon>Chitinophagaceae</taxon>
        <taxon>Hydrobacter</taxon>
    </lineage>
</organism>
<dbReference type="Proteomes" id="UP000198711">
    <property type="component" value="Unassembled WGS sequence"/>
</dbReference>